<dbReference type="GO" id="GO:0008270">
    <property type="term" value="F:zinc ion binding"/>
    <property type="evidence" value="ECO:0007669"/>
    <property type="project" value="UniProtKB-KW"/>
</dbReference>
<dbReference type="OMA" id="GKMAIAN"/>
<keyword evidence="1" id="KW-0479">Metal-binding</keyword>
<feature type="compositionally biased region" description="Basic and acidic residues" evidence="5">
    <location>
        <begin position="1033"/>
        <end position="1048"/>
    </location>
</feature>
<feature type="compositionally biased region" description="Acidic residues" evidence="5">
    <location>
        <begin position="806"/>
        <end position="818"/>
    </location>
</feature>
<feature type="coiled-coil region" evidence="4">
    <location>
        <begin position="339"/>
        <end position="366"/>
    </location>
</feature>
<sequence length="1318" mass="148454">MPFRKGHSAQPAASVMPAMEGPRTLESEKAAAAGEVFDAVLKSAEKAMRSEAEEPPLQRKVNAYEDRALKNVPLETITASGDNSDVEEMVSYVEGQVSHLAENCTLLLKALDTISEIHPFVKGAVMAFKALISLEAKRLENNRKVLTLRIQMKDMMAALQQLQHIGADHTDNEGNTISGRLKPVMTAIARDIIACAHECDTYAKKRLLAKVFKSPIYEQRFVEFGERFARHHQSINVAIEVHTTITVTEVKGMLAFNTEVLMKVFRRLDTPREREIRREIEKNGGPEKCADNDVVLEQLVRIGGATMGADKPHSRDRSEMLYLKKELQEDLDETLGKGLDRFLEKLRSLKDEVTGALEEVQKSIQRQGDRVVYDLSKGPHERVNNQEIHDLWKEMHWRNSVKAHHFTLALRDHLIEKFYEKHGGEHVHNAGIEPTQETQETQQASLPQSPAQEMQSESPEDMAHVFAEQPQAQDNDDDNGEEWAIKALTVLTAQPIAETLDDDGTGFISTWEVNFFTSSRPEDWSLLHWLVYWGEGWYASLREYREKILHTMKKMYNALDGLHHVNRSAVDMYLDHYAFRRVELLMRGLDTSRRCADERILRRLSEYTDREEERLTQALKGIKYEIDDAFTLQRLLVKGRGRIERYIFPLLHLMLRHHLKLIRRGKNFLVDEPELIRASNSLLQLMKAVDERVLRLKAAMRHPRTDGHARLTTYAFGMLQHIVNSGFTDPRPEDNLLRSDDSGSSYDEEEDSEGDDSYSEAGSGSDGADATSEAETADDEKGPTETGMLATAGADSPKDSDADVTSLEEADADSPEEATDCHKEDLGHSDFGGRKRQPNVRLSSEYDVSGYDIVPSPPSTVDSPLSGAWTSEPASYYLGMQLGVFSGILAIFIGLGEDGAISGVGRCAPYDCSISGAQKMEDSGITTFSLTIDFQARAWVPSTASFSLTLEGRYDDSSKSIVCSEGAGFEWTFVRTPADVYASRHYIAKERSYRGLWNFAIAAVQSRIRRQRPIQRLKQMLHYVNPPTQQRPDGSDTHAADDSTKAKESASTATPKEDERGGAIEDTRALLSPEDARLYHSMVAFRRGQLRLHYNAWCNACDNMIVGDRYACLQCTEDGLSNQIDLCADCRDQTPTYHALVHSPAHTMVRIRFHLHNKDKKLVYDNARKALERVKYCIGSQLDAAATPNRDQSAAQTKAGCMIPECVQCGKEGSLPCYYCSGCCVASMGKEDVFGCKDCLDKGYLDRIHTCAPDYRYHFWILVREEAIRPVFTSMELQLKSLQKKFEDLSTRMAKLELFNDRMEALDQKLDKVLAARE</sequence>
<dbReference type="EMBL" id="GL377317">
    <property type="protein sequence ID" value="EFI91496.1"/>
    <property type="molecule type" value="Genomic_DNA"/>
</dbReference>
<dbReference type="OrthoDB" id="2122982at2759"/>
<evidence type="ECO:0008006" key="8">
    <source>
        <dbReference type="Google" id="ProtNLM"/>
    </source>
</evidence>
<keyword evidence="2" id="KW-0863">Zinc-finger</keyword>
<proteinExistence type="predicted"/>
<evidence type="ECO:0000256" key="5">
    <source>
        <dbReference type="SAM" id="MobiDB-lite"/>
    </source>
</evidence>
<evidence type="ECO:0000256" key="1">
    <source>
        <dbReference type="ARBA" id="ARBA00022723"/>
    </source>
</evidence>
<feature type="compositionally biased region" description="Basic and acidic residues" evidence="5">
    <location>
        <begin position="730"/>
        <end position="741"/>
    </location>
</feature>
<organism evidence="7">
    <name type="scientific">Schizophyllum commune (strain H4-8 / FGSC 9210)</name>
    <name type="common">Split gill fungus</name>
    <dbReference type="NCBI Taxonomy" id="578458"/>
    <lineage>
        <taxon>Eukaryota</taxon>
        <taxon>Fungi</taxon>
        <taxon>Dikarya</taxon>
        <taxon>Basidiomycota</taxon>
        <taxon>Agaricomycotina</taxon>
        <taxon>Agaricomycetes</taxon>
        <taxon>Agaricomycetidae</taxon>
        <taxon>Agaricales</taxon>
        <taxon>Schizophyllaceae</taxon>
        <taxon>Schizophyllum</taxon>
    </lineage>
</organism>
<feature type="coiled-coil region" evidence="4">
    <location>
        <begin position="1272"/>
        <end position="1316"/>
    </location>
</feature>
<feature type="region of interest" description="Disordered" evidence="5">
    <location>
        <begin position="435"/>
        <end position="461"/>
    </location>
</feature>
<dbReference type="SUPFAM" id="SSF57850">
    <property type="entry name" value="RING/U-box"/>
    <property type="match status" value="1"/>
</dbReference>
<dbReference type="eggNOG" id="ENOG502SXFA">
    <property type="taxonomic scope" value="Eukaryota"/>
</dbReference>
<feature type="region of interest" description="Disordered" evidence="5">
    <location>
        <begin position="1"/>
        <end position="27"/>
    </location>
</feature>
<dbReference type="InParanoid" id="D8QKV2"/>
<evidence type="ECO:0000256" key="2">
    <source>
        <dbReference type="ARBA" id="ARBA00022771"/>
    </source>
</evidence>
<dbReference type="STRING" id="578458.D8QKV2"/>
<keyword evidence="4" id="KW-0175">Coiled coil</keyword>
<dbReference type="Proteomes" id="UP000007431">
    <property type="component" value="Unassembled WGS sequence"/>
</dbReference>
<feature type="compositionally biased region" description="Polar residues" evidence="5">
    <location>
        <begin position="444"/>
        <end position="457"/>
    </location>
</feature>
<dbReference type="InterPro" id="IPR043145">
    <property type="entry name" value="Znf_ZZ_sf"/>
</dbReference>
<protein>
    <recommendedName>
        <fullName evidence="8">ZZ-type domain-containing protein</fullName>
    </recommendedName>
</protein>
<dbReference type="Gene3D" id="3.30.60.90">
    <property type="match status" value="1"/>
</dbReference>
<name>D8QKV2_SCHCM</name>
<keyword evidence="3" id="KW-0862">Zinc</keyword>
<feature type="compositionally biased region" description="Basic and acidic residues" evidence="5">
    <location>
        <begin position="1055"/>
        <end position="1067"/>
    </location>
</feature>
<feature type="compositionally biased region" description="Basic and acidic residues" evidence="5">
    <location>
        <begin position="819"/>
        <end position="833"/>
    </location>
</feature>
<gene>
    <name evidence="6" type="ORF">SCHCODRAFT_114468</name>
</gene>
<reference evidence="6 7" key="1">
    <citation type="journal article" date="2010" name="Nat. Biotechnol.">
        <title>Genome sequence of the model mushroom Schizophyllum commune.</title>
        <authorList>
            <person name="Ohm R.A."/>
            <person name="de Jong J.F."/>
            <person name="Lugones L.G."/>
            <person name="Aerts A."/>
            <person name="Kothe E."/>
            <person name="Stajich J.E."/>
            <person name="de Vries R.P."/>
            <person name="Record E."/>
            <person name="Levasseur A."/>
            <person name="Baker S.E."/>
            <person name="Bartholomew K.A."/>
            <person name="Coutinho P.M."/>
            <person name="Erdmann S."/>
            <person name="Fowler T.J."/>
            <person name="Gathman A.C."/>
            <person name="Lombard V."/>
            <person name="Henrissat B."/>
            <person name="Knabe N."/>
            <person name="Kuees U."/>
            <person name="Lilly W.W."/>
            <person name="Lindquist E."/>
            <person name="Lucas S."/>
            <person name="Magnuson J.K."/>
            <person name="Piumi F."/>
            <person name="Raudaskoski M."/>
            <person name="Salamov A."/>
            <person name="Schmutz J."/>
            <person name="Schwarze F.W.M.R."/>
            <person name="vanKuyk P.A."/>
            <person name="Horton J.S."/>
            <person name="Grigoriev I.V."/>
            <person name="Woesten H.A.B."/>
        </authorList>
    </citation>
    <scope>NUCLEOTIDE SEQUENCE [LARGE SCALE GENOMIC DNA]</scope>
    <source>
        <strain evidence="7">H4-8 / FGSC 9210</strain>
    </source>
</reference>
<accession>D8QKV2</accession>
<evidence type="ECO:0000256" key="3">
    <source>
        <dbReference type="ARBA" id="ARBA00022833"/>
    </source>
</evidence>
<evidence type="ECO:0000313" key="7">
    <source>
        <dbReference type="Proteomes" id="UP000007431"/>
    </source>
</evidence>
<evidence type="ECO:0000313" key="6">
    <source>
        <dbReference type="EMBL" id="EFI91496.1"/>
    </source>
</evidence>
<evidence type="ECO:0000256" key="4">
    <source>
        <dbReference type="SAM" id="Coils"/>
    </source>
</evidence>
<keyword evidence="7" id="KW-1185">Reference proteome</keyword>
<dbReference type="GeneID" id="9593038"/>
<dbReference type="RefSeq" id="XP_003026399.1">
    <property type="nucleotide sequence ID" value="XM_003026353.1"/>
</dbReference>
<dbReference type="VEuPathDB" id="FungiDB:SCHCODRAFT_02644700"/>
<feature type="region of interest" description="Disordered" evidence="5">
    <location>
        <begin position="1025"/>
        <end position="1067"/>
    </location>
</feature>
<dbReference type="KEGG" id="scm:SCHCO_02644700"/>
<feature type="compositionally biased region" description="Low complexity" evidence="5">
    <location>
        <begin position="759"/>
        <end position="774"/>
    </location>
</feature>
<feature type="region of interest" description="Disordered" evidence="5">
    <location>
        <begin position="726"/>
        <end position="840"/>
    </location>
</feature>
<feature type="non-terminal residue" evidence="6">
    <location>
        <position position="1318"/>
    </location>
</feature>
<dbReference type="HOGENOM" id="CLU_004050_1_0_1"/>
<feature type="compositionally biased region" description="Acidic residues" evidence="5">
    <location>
        <begin position="746"/>
        <end position="758"/>
    </location>
</feature>